<dbReference type="Proteomes" id="UP000226437">
    <property type="component" value="Unassembled WGS sequence"/>
</dbReference>
<keyword evidence="4" id="KW-1185">Reference proteome</keyword>
<evidence type="ECO:0000313" key="4">
    <source>
        <dbReference type="Proteomes" id="UP000226437"/>
    </source>
</evidence>
<name>A0A2G0CDL9_9BACT</name>
<protein>
    <recommendedName>
        <fullName evidence="5">Outer membrane protein beta-barrel domain-containing protein</fullName>
    </recommendedName>
</protein>
<feature type="region of interest" description="Disordered" evidence="1">
    <location>
        <begin position="131"/>
        <end position="159"/>
    </location>
</feature>
<dbReference type="EMBL" id="PDLO01000005">
    <property type="protein sequence ID" value="PHK98081.1"/>
    <property type="molecule type" value="Genomic_DNA"/>
</dbReference>
<evidence type="ECO:0000313" key="3">
    <source>
        <dbReference type="EMBL" id="PHK98081.1"/>
    </source>
</evidence>
<dbReference type="OrthoDB" id="1490829at2"/>
<evidence type="ECO:0000256" key="1">
    <source>
        <dbReference type="SAM" id="MobiDB-lite"/>
    </source>
</evidence>
<dbReference type="RefSeq" id="WP_099106979.1">
    <property type="nucleotide sequence ID" value="NZ_JAATJF010000002.1"/>
</dbReference>
<evidence type="ECO:0000256" key="2">
    <source>
        <dbReference type="SAM" id="Phobius"/>
    </source>
</evidence>
<accession>A0A2G0CDL9</accession>
<keyword evidence="2" id="KW-1133">Transmembrane helix</keyword>
<evidence type="ECO:0008006" key="5">
    <source>
        <dbReference type="Google" id="ProtNLM"/>
    </source>
</evidence>
<organism evidence="3 4">
    <name type="scientific">Neolewinella marina</name>
    <dbReference type="NCBI Taxonomy" id="438751"/>
    <lineage>
        <taxon>Bacteria</taxon>
        <taxon>Pseudomonadati</taxon>
        <taxon>Bacteroidota</taxon>
        <taxon>Saprospiria</taxon>
        <taxon>Saprospirales</taxon>
        <taxon>Lewinellaceae</taxon>
        <taxon>Neolewinella</taxon>
    </lineage>
</organism>
<keyword evidence="2" id="KW-0472">Membrane</keyword>
<reference evidence="3 4" key="1">
    <citation type="submission" date="2017-10" db="EMBL/GenBank/DDBJ databases">
        <title>The draft genome sequence of Lewinella marina KCTC 32374.</title>
        <authorList>
            <person name="Wang K."/>
        </authorList>
    </citation>
    <scope>NUCLEOTIDE SEQUENCE [LARGE SCALE GENOMIC DNA]</scope>
    <source>
        <strain evidence="3 4">MKG-38</strain>
    </source>
</reference>
<feature type="compositionally biased region" description="Low complexity" evidence="1">
    <location>
        <begin position="149"/>
        <end position="159"/>
    </location>
</feature>
<comment type="caution">
    <text evidence="3">The sequence shown here is derived from an EMBL/GenBank/DDBJ whole genome shotgun (WGS) entry which is preliminary data.</text>
</comment>
<keyword evidence="2" id="KW-0812">Transmembrane</keyword>
<sequence length="423" mass="45886">MNPLDDLFREGLGDRKAEVPADLWQKIAARKEAIPAGEALDHLFADRLARRQAPVPAGMWDRIAAARRRTPWPAYALATFLLVLAALTLFLWARPQVPQPEPTALRNANSAAFPLTAPAANAATTNAKAGVVSSSEMPPPPDRPYPAVSPAHTAPTPTRTAAPVVASTTLDVPPPALATAVSALPVTLSLVVVAPLPLPELSAHPTTPGFRALGSNRLRGEVLLGAAYAHQRFTLREGESRAVRDAREVSEFPELSYQLTARLQYRLGQRWSLHSGLTYAEIRNQLEYDALRNGVMTLVRRNNHLRLLEVPVLAGYDLSRGRLRLSLNAGPVANLFTAVGGQYLDPNQGEPRDLASSGHYRGNVGLGWTASLTTTYTLGASHATQLLLEPFFKSYPRSFTHPGAPLGEHYWMAGLQLGLRRAF</sequence>
<gene>
    <name evidence="3" type="ORF">CGL56_12895</name>
</gene>
<feature type="transmembrane region" description="Helical" evidence="2">
    <location>
        <begin position="72"/>
        <end position="93"/>
    </location>
</feature>
<dbReference type="AlphaFoldDB" id="A0A2G0CDL9"/>
<proteinExistence type="predicted"/>